<dbReference type="InterPro" id="IPR018171">
    <property type="entry name" value="Pept_tRNA_hydro_CS"/>
</dbReference>
<dbReference type="EMBL" id="ML994637">
    <property type="protein sequence ID" value="KAF2184702.1"/>
    <property type="molecule type" value="Genomic_DNA"/>
</dbReference>
<evidence type="ECO:0000313" key="7">
    <source>
        <dbReference type="EMBL" id="KAF2184702.1"/>
    </source>
</evidence>
<evidence type="ECO:0000256" key="4">
    <source>
        <dbReference type="ARBA" id="ARBA00022884"/>
    </source>
</evidence>
<dbReference type="EC" id="3.1.1.29" evidence="1"/>
<gene>
    <name evidence="7" type="ORF">K469DRAFT_579284</name>
</gene>
<evidence type="ECO:0000313" key="8">
    <source>
        <dbReference type="Proteomes" id="UP000800200"/>
    </source>
</evidence>
<evidence type="ECO:0000256" key="3">
    <source>
        <dbReference type="ARBA" id="ARBA00022801"/>
    </source>
</evidence>
<feature type="region of interest" description="Disordered" evidence="6">
    <location>
        <begin position="1"/>
        <end position="105"/>
    </location>
</feature>
<accession>A0A6A6E1V9</accession>
<keyword evidence="4" id="KW-0694">RNA-binding</keyword>
<dbReference type="Gene3D" id="3.40.50.1470">
    <property type="entry name" value="Peptidyl-tRNA hydrolase"/>
    <property type="match status" value="1"/>
</dbReference>
<feature type="compositionally biased region" description="Polar residues" evidence="6">
    <location>
        <begin position="1"/>
        <end position="16"/>
    </location>
</feature>
<dbReference type="OrthoDB" id="1711136at2759"/>
<evidence type="ECO:0000256" key="6">
    <source>
        <dbReference type="SAM" id="MobiDB-lite"/>
    </source>
</evidence>
<feature type="compositionally biased region" description="Low complexity" evidence="6">
    <location>
        <begin position="55"/>
        <end position="86"/>
    </location>
</feature>
<dbReference type="PANTHER" id="PTHR17224">
    <property type="entry name" value="PEPTIDYL-TRNA HYDROLASE"/>
    <property type="match status" value="1"/>
</dbReference>
<reference evidence="7" key="1">
    <citation type="journal article" date="2020" name="Stud. Mycol.">
        <title>101 Dothideomycetes genomes: a test case for predicting lifestyles and emergence of pathogens.</title>
        <authorList>
            <person name="Haridas S."/>
            <person name="Albert R."/>
            <person name="Binder M."/>
            <person name="Bloem J."/>
            <person name="Labutti K."/>
            <person name="Salamov A."/>
            <person name="Andreopoulos B."/>
            <person name="Baker S."/>
            <person name="Barry K."/>
            <person name="Bills G."/>
            <person name="Bluhm B."/>
            <person name="Cannon C."/>
            <person name="Castanera R."/>
            <person name="Culley D."/>
            <person name="Daum C."/>
            <person name="Ezra D."/>
            <person name="Gonzalez J."/>
            <person name="Henrissat B."/>
            <person name="Kuo A."/>
            <person name="Liang C."/>
            <person name="Lipzen A."/>
            <person name="Lutzoni F."/>
            <person name="Magnuson J."/>
            <person name="Mondo S."/>
            <person name="Nolan M."/>
            <person name="Ohm R."/>
            <person name="Pangilinan J."/>
            <person name="Park H.-J."/>
            <person name="Ramirez L."/>
            <person name="Alfaro M."/>
            <person name="Sun H."/>
            <person name="Tritt A."/>
            <person name="Yoshinaga Y."/>
            <person name="Zwiers L.-H."/>
            <person name="Turgeon B."/>
            <person name="Goodwin S."/>
            <person name="Spatafora J."/>
            <person name="Crous P."/>
            <person name="Grigoriev I."/>
        </authorList>
    </citation>
    <scope>NUCLEOTIDE SEQUENCE</scope>
    <source>
        <strain evidence="7">CBS 207.26</strain>
    </source>
</reference>
<dbReference type="Proteomes" id="UP000800200">
    <property type="component" value="Unassembled WGS sequence"/>
</dbReference>
<proteinExistence type="inferred from homology"/>
<organism evidence="7 8">
    <name type="scientific">Zopfia rhizophila CBS 207.26</name>
    <dbReference type="NCBI Taxonomy" id="1314779"/>
    <lineage>
        <taxon>Eukaryota</taxon>
        <taxon>Fungi</taxon>
        <taxon>Dikarya</taxon>
        <taxon>Ascomycota</taxon>
        <taxon>Pezizomycotina</taxon>
        <taxon>Dothideomycetes</taxon>
        <taxon>Dothideomycetes incertae sedis</taxon>
        <taxon>Zopfiaceae</taxon>
        <taxon>Zopfia</taxon>
    </lineage>
</organism>
<evidence type="ECO:0000256" key="1">
    <source>
        <dbReference type="ARBA" id="ARBA00013260"/>
    </source>
</evidence>
<dbReference type="PROSITE" id="PS01196">
    <property type="entry name" value="PEPT_TRNA_HYDROL_2"/>
    <property type="match status" value="1"/>
</dbReference>
<keyword evidence="2" id="KW-0820">tRNA-binding</keyword>
<dbReference type="AlphaFoldDB" id="A0A6A6E1V9"/>
<dbReference type="InterPro" id="IPR036416">
    <property type="entry name" value="Pept_tRNA_hydro_sf"/>
</dbReference>
<comment type="similarity">
    <text evidence="5">Belongs to the PTH family.</text>
</comment>
<name>A0A6A6E1V9_9PEZI</name>
<dbReference type="NCBIfam" id="TIGR00447">
    <property type="entry name" value="pth"/>
    <property type="match status" value="1"/>
</dbReference>
<sequence>MANTQARAHVVSSTPISRPDDPDLKNNSVESDEQDLIFNTTTPQSRKAERKAKKNQSSTNSANSSDSNSTPAANESSKQTSSTSTSVKQRKPKISIPPSLTSPMPPGKNFALLVCSLGNPTPTYTNTLHSAGHTILSQIQQRGLYQPFHRSLAGGLTSTPNTTSYNFNVFKGYTKSVSGSRPVLDDEDDFTLWQSPSLMNVSGKAVAQAWKKWSAEMRREGREGRLVVVHDELESALGKITVKDGGSSARGHNGLKSCQASLGGVKWWRVGIGIGRPESREPNVVANYVLSKMNGRERDAIEGAAIHVVYALREIAEGRR</sequence>
<dbReference type="GO" id="GO:0000049">
    <property type="term" value="F:tRNA binding"/>
    <property type="evidence" value="ECO:0007669"/>
    <property type="project" value="UniProtKB-KW"/>
</dbReference>
<evidence type="ECO:0000256" key="2">
    <source>
        <dbReference type="ARBA" id="ARBA00022555"/>
    </source>
</evidence>
<dbReference type="Pfam" id="PF01195">
    <property type="entry name" value="Pept_tRNA_hydro"/>
    <property type="match status" value="1"/>
</dbReference>
<dbReference type="GO" id="GO:0004045">
    <property type="term" value="F:peptidyl-tRNA hydrolase activity"/>
    <property type="evidence" value="ECO:0007669"/>
    <property type="project" value="UniProtKB-EC"/>
</dbReference>
<evidence type="ECO:0000256" key="5">
    <source>
        <dbReference type="ARBA" id="ARBA00038063"/>
    </source>
</evidence>
<dbReference type="PANTHER" id="PTHR17224:SF1">
    <property type="entry name" value="PEPTIDYL-TRNA HYDROLASE"/>
    <property type="match status" value="1"/>
</dbReference>
<keyword evidence="3 7" id="KW-0378">Hydrolase</keyword>
<dbReference type="CDD" id="cd00462">
    <property type="entry name" value="PTH"/>
    <property type="match status" value="1"/>
</dbReference>
<dbReference type="SUPFAM" id="SSF53178">
    <property type="entry name" value="Peptidyl-tRNA hydrolase-like"/>
    <property type="match status" value="1"/>
</dbReference>
<keyword evidence="8" id="KW-1185">Reference proteome</keyword>
<dbReference type="InterPro" id="IPR001328">
    <property type="entry name" value="Pept_tRNA_hydro"/>
</dbReference>
<protein>
    <recommendedName>
        <fullName evidence="1">peptidyl-tRNA hydrolase</fullName>
        <ecNumber evidence="1">3.1.1.29</ecNumber>
    </recommendedName>
</protein>